<sequence length="448" mass="49812">MPACWTNSAWPLEESGTILARANKTNRERHRALLLRTECTMTGPAVYDRSRFNSRQFDTSGAHLPPGGLGCFSARYVPLTGRMTVTVKVCPRFRSINGGRMPDDVGRNFMRAFELKIPEYWNDRFRFICTKRGFEDIAVTPEFQVVWSNLADAHYDLSIQDYDGMTFVRDVPDRHMAGKPAYRHKPFAQFTTNDIEANTLCKAGKLLEAIRKPVVVAVNTASDQSLLSMAAIERLRFHALDIAHVLIDHPEPLLTITGPGPAGTTFAKLVGNVLMQFGLQAKYSYRSHGPPDIVTLTLDPREIATASAQITGNIAQFPQFAQYAVVHEFGHMLGLPDEYMCCGTNTVAIMAQHGMAAQSAAEQSALENNTTTKQQKFSAGIAKTQEEFIKLCALFDVVAPPFGRANQSLMSAGHTFLPAHAVTVAHALWRMTRNYFQPGEWRIELLKS</sequence>
<dbReference type="Proteomes" id="UP000264071">
    <property type="component" value="Unassembled WGS sequence"/>
</dbReference>
<comment type="caution">
    <text evidence="1">The sequence shown here is derived from an EMBL/GenBank/DDBJ whole genome shotgun (WGS) entry which is preliminary data.</text>
</comment>
<gene>
    <name evidence="1" type="ORF">DGD08_10565</name>
</gene>
<proteinExistence type="predicted"/>
<organism evidence="1 2">
    <name type="scientific">Gemmatimonas aurantiaca</name>
    <dbReference type="NCBI Taxonomy" id="173480"/>
    <lineage>
        <taxon>Bacteria</taxon>
        <taxon>Pseudomonadati</taxon>
        <taxon>Gemmatimonadota</taxon>
        <taxon>Gemmatimonadia</taxon>
        <taxon>Gemmatimonadales</taxon>
        <taxon>Gemmatimonadaceae</taxon>
        <taxon>Gemmatimonas</taxon>
    </lineage>
</organism>
<name>A0A3D4V927_9BACT</name>
<reference evidence="1 2" key="1">
    <citation type="journal article" date="2018" name="Nat. Biotechnol.">
        <title>A standardized bacterial taxonomy based on genome phylogeny substantially revises the tree of life.</title>
        <authorList>
            <person name="Parks D.H."/>
            <person name="Chuvochina M."/>
            <person name="Waite D.W."/>
            <person name="Rinke C."/>
            <person name="Skarshewski A."/>
            <person name="Chaumeil P.A."/>
            <person name="Hugenholtz P."/>
        </authorList>
    </citation>
    <scope>NUCLEOTIDE SEQUENCE [LARGE SCALE GENOMIC DNA]</scope>
    <source>
        <strain evidence="1">UBA8844</strain>
    </source>
</reference>
<evidence type="ECO:0000313" key="1">
    <source>
        <dbReference type="EMBL" id="HCT57630.1"/>
    </source>
</evidence>
<dbReference type="AlphaFoldDB" id="A0A3D4V927"/>
<dbReference type="EMBL" id="DPIY01000010">
    <property type="protein sequence ID" value="HCT57630.1"/>
    <property type="molecule type" value="Genomic_DNA"/>
</dbReference>
<protein>
    <submittedName>
        <fullName evidence="1">Uncharacterized protein</fullName>
    </submittedName>
</protein>
<accession>A0A3D4V927</accession>
<dbReference type="SUPFAM" id="SSF55486">
    <property type="entry name" value="Metalloproteases ('zincins'), catalytic domain"/>
    <property type="match status" value="1"/>
</dbReference>
<evidence type="ECO:0000313" key="2">
    <source>
        <dbReference type="Proteomes" id="UP000264071"/>
    </source>
</evidence>